<feature type="region of interest" description="Disordered" evidence="1">
    <location>
        <begin position="330"/>
        <end position="374"/>
    </location>
</feature>
<dbReference type="Gene3D" id="3.90.1530.30">
    <property type="match status" value="1"/>
</dbReference>
<evidence type="ECO:0000313" key="2">
    <source>
        <dbReference type="EMBL" id="REH31014.1"/>
    </source>
</evidence>
<evidence type="ECO:0000313" key="3">
    <source>
        <dbReference type="Proteomes" id="UP000256269"/>
    </source>
</evidence>
<keyword evidence="3" id="KW-1185">Reference proteome</keyword>
<dbReference type="PANTHER" id="PTHR33375:SF1">
    <property type="entry name" value="CHROMOSOME-PARTITIONING PROTEIN PARB-RELATED"/>
    <property type="match status" value="1"/>
</dbReference>
<comment type="caution">
    <text evidence="2">The sequence shown here is derived from an EMBL/GenBank/DDBJ whole genome shotgun (WGS) entry which is preliminary data.</text>
</comment>
<dbReference type="GO" id="GO:0007059">
    <property type="term" value="P:chromosome segregation"/>
    <property type="evidence" value="ECO:0007669"/>
    <property type="project" value="TreeGrafter"/>
</dbReference>
<accession>A0A3E0GXL9</accession>
<dbReference type="RefSeq" id="WP_116180836.1">
    <property type="nucleotide sequence ID" value="NZ_CP144376.1"/>
</dbReference>
<gene>
    <name evidence="2" type="ORF">BCF44_12237</name>
</gene>
<dbReference type="InterPro" id="IPR050336">
    <property type="entry name" value="Chromosome_partition/occlusion"/>
</dbReference>
<dbReference type="SUPFAM" id="SSF110849">
    <property type="entry name" value="ParB/Sulfiredoxin"/>
    <property type="match status" value="1"/>
</dbReference>
<protein>
    <submittedName>
        <fullName evidence="2">ParB family chromosome partitioning protein</fullName>
    </submittedName>
</protein>
<dbReference type="OrthoDB" id="3543726at2"/>
<dbReference type="PANTHER" id="PTHR33375">
    <property type="entry name" value="CHROMOSOME-PARTITIONING PROTEIN PARB-RELATED"/>
    <property type="match status" value="1"/>
</dbReference>
<name>A0A3E0GXL9_9PSEU</name>
<dbReference type="EMBL" id="QUNO01000022">
    <property type="protein sequence ID" value="REH31014.1"/>
    <property type="molecule type" value="Genomic_DNA"/>
</dbReference>
<sequence>MSTALAAEEQRAEAGGLEAAVRGLDSSPRLAQRRFAWLPVTGPGAVHTGLQGRGPSESTSLNGLGELLSSIAVHGVLSPILVEELTDADTGEVHLRLVTGEGRLRCCRIGLREDPDNTYFQRVPAMICPGPLTEEERNAWQLIENLARQDYQPGELASALLLERCAVLATRLTEAGAPVPEADLADTDDPVARWTLLDKTRLRHAPQVGAPWELVLRRLGVSFGPRKARQLVAAFQHLPRELSTDLDAHQIALTTRTGLVRLARDPRQNVAELWTAVKALGRPELLAAATAAAQASAAAIGARAALPPVEQAVEAAVALHDAANAARAEKLSRTDLATTPHPDDDAGHTTVAGGPQDDDSVGADDAREHAGIDPHLVTDVLDRLRELNGELRAGRRPPRYAVGSLQLRLAETTDLLATPAPSQPTTIKEAG</sequence>
<dbReference type="InterPro" id="IPR036086">
    <property type="entry name" value="ParB/Sulfiredoxin_sf"/>
</dbReference>
<organism evidence="2 3">
    <name type="scientific">Kutzneria buriramensis</name>
    <dbReference type="NCBI Taxonomy" id="1045776"/>
    <lineage>
        <taxon>Bacteria</taxon>
        <taxon>Bacillati</taxon>
        <taxon>Actinomycetota</taxon>
        <taxon>Actinomycetes</taxon>
        <taxon>Pseudonocardiales</taxon>
        <taxon>Pseudonocardiaceae</taxon>
        <taxon>Kutzneria</taxon>
    </lineage>
</organism>
<evidence type="ECO:0000256" key="1">
    <source>
        <dbReference type="SAM" id="MobiDB-lite"/>
    </source>
</evidence>
<reference evidence="2 3" key="1">
    <citation type="submission" date="2018-08" db="EMBL/GenBank/DDBJ databases">
        <title>Genomic Encyclopedia of Archaeal and Bacterial Type Strains, Phase II (KMG-II): from individual species to whole genera.</title>
        <authorList>
            <person name="Goeker M."/>
        </authorList>
    </citation>
    <scope>NUCLEOTIDE SEQUENCE [LARGE SCALE GENOMIC DNA]</scope>
    <source>
        <strain evidence="2 3">DSM 45791</strain>
    </source>
</reference>
<dbReference type="Proteomes" id="UP000256269">
    <property type="component" value="Unassembled WGS sequence"/>
</dbReference>
<proteinExistence type="predicted"/>
<dbReference type="GO" id="GO:0005694">
    <property type="term" value="C:chromosome"/>
    <property type="evidence" value="ECO:0007669"/>
    <property type="project" value="TreeGrafter"/>
</dbReference>
<dbReference type="AlphaFoldDB" id="A0A3E0GXL9"/>